<evidence type="ECO:0000256" key="1">
    <source>
        <dbReference type="ARBA" id="ARBA00022737"/>
    </source>
</evidence>
<evidence type="ECO:0000313" key="6">
    <source>
        <dbReference type="Proteomes" id="UP001189429"/>
    </source>
</evidence>
<dbReference type="SMART" id="SM00322">
    <property type="entry name" value="KH"/>
    <property type="match status" value="6"/>
</dbReference>
<feature type="compositionally biased region" description="Pro residues" evidence="3">
    <location>
        <begin position="471"/>
        <end position="480"/>
    </location>
</feature>
<dbReference type="Proteomes" id="UP001189429">
    <property type="component" value="Unassembled WGS sequence"/>
</dbReference>
<feature type="domain" description="K Homology" evidence="4">
    <location>
        <begin position="263"/>
        <end position="333"/>
    </location>
</feature>
<feature type="domain" description="K Homology" evidence="4">
    <location>
        <begin position="137"/>
        <end position="212"/>
    </location>
</feature>
<accession>A0ABN9V0U2</accession>
<dbReference type="CDD" id="cd00105">
    <property type="entry name" value="KH-I"/>
    <property type="match status" value="3"/>
</dbReference>
<dbReference type="InterPro" id="IPR004088">
    <property type="entry name" value="KH_dom_type_1"/>
</dbReference>
<organism evidence="5 6">
    <name type="scientific">Prorocentrum cordatum</name>
    <dbReference type="NCBI Taxonomy" id="2364126"/>
    <lineage>
        <taxon>Eukaryota</taxon>
        <taxon>Sar</taxon>
        <taxon>Alveolata</taxon>
        <taxon>Dinophyceae</taxon>
        <taxon>Prorocentrales</taxon>
        <taxon>Prorocentraceae</taxon>
        <taxon>Prorocentrum</taxon>
    </lineage>
</organism>
<feature type="region of interest" description="Disordered" evidence="3">
    <location>
        <begin position="658"/>
        <end position="693"/>
    </location>
</feature>
<keyword evidence="6" id="KW-1185">Reference proteome</keyword>
<keyword evidence="1" id="KW-0677">Repeat</keyword>
<dbReference type="InterPro" id="IPR036612">
    <property type="entry name" value="KH_dom_type_1_sf"/>
</dbReference>
<dbReference type="Gene3D" id="3.30.1370.10">
    <property type="entry name" value="K Homology domain, type 1"/>
    <property type="match status" value="4"/>
</dbReference>
<feature type="compositionally biased region" description="Low complexity" evidence="3">
    <location>
        <begin position="658"/>
        <end position="675"/>
    </location>
</feature>
<name>A0ABN9V0U2_9DINO</name>
<feature type="region of interest" description="Disordered" evidence="3">
    <location>
        <begin position="1"/>
        <end position="52"/>
    </location>
</feature>
<feature type="region of interest" description="Disordered" evidence="3">
    <location>
        <begin position="466"/>
        <end position="498"/>
    </location>
</feature>
<sequence>MSLDMAAQQYLATGTLPGTEAWQPAPAPPPPPPPQSGYQPPSLPSLPPSQITGEAIGWLVPNDRAPRLIGKQGAGLKQIREACRQRVEARPEADPSSALPPAFCRVSISGPHDAMCAGFAQALQRAYDKDMQERPQDPIAVEIRIPPSWVGMVIGKGGEKLKAVRSTYSVEATVGREPVWHAATGAEERALTLTGPGPALPQALQLLITSNRGPGAGGAPAGLGNVAGLAGLAGIPGLSQLTAGASPQGERADNSNSAPRDPDEVRIQVVIPSQLAGVIIGKGGERIKQTGTQSGCYVKMAAREEGAEKRLCIVSGALEPCIVAQTALWEQLKEGYASNNMGEPQQFSTTMLLPRVMCGAVIGKQGATVNALRQQTGVQIQLDNESREGDTRPCKIEGGLMQVALAQRMVHAVIKQECAKHPEKLAAMQAGGSQGAGSQPPSALATLAQALQQQPHLAAQLGLGQASAGLAPPPPPPAPPMAGFQEQPPAKRARTDGGPPNMSHLGPECETKLLVPEASAGYVIGTKGANLQAARETFGVHVKVVRSEEAPHWIGERMVIVKGPSGTRPPAVEHVANNAFAKQQPNDNVCLKLLVPYEKLGYVVGEEGAILRWLMDNFGVITEVGTENVQGDHVFMLHGPKANVLQAARQTTSLLDTEASAAAPQEQPEPQAALPVPAPPPVDPATGMAPMTASTEAQYLAQYQQQL</sequence>
<dbReference type="EMBL" id="CAUYUJ010016516">
    <property type="protein sequence ID" value="CAK0866204.1"/>
    <property type="molecule type" value="Genomic_DNA"/>
</dbReference>
<dbReference type="SUPFAM" id="SSF54791">
    <property type="entry name" value="Eukaryotic type KH-domain (KH-domain type I)"/>
    <property type="match status" value="6"/>
</dbReference>
<dbReference type="InterPro" id="IPR004087">
    <property type="entry name" value="KH_dom"/>
</dbReference>
<reference evidence="5" key="1">
    <citation type="submission" date="2023-10" db="EMBL/GenBank/DDBJ databases">
        <authorList>
            <person name="Chen Y."/>
            <person name="Shah S."/>
            <person name="Dougan E. K."/>
            <person name="Thang M."/>
            <person name="Chan C."/>
        </authorList>
    </citation>
    <scope>NUCLEOTIDE SEQUENCE [LARGE SCALE GENOMIC DNA]</scope>
</reference>
<feature type="region of interest" description="Disordered" evidence="3">
    <location>
        <begin position="241"/>
        <end position="262"/>
    </location>
</feature>
<feature type="domain" description="K Homology" evidence="4">
    <location>
        <begin position="587"/>
        <end position="656"/>
    </location>
</feature>
<feature type="domain" description="K Homology" evidence="4">
    <location>
        <begin position="507"/>
        <end position="584"/>
    </location>
</feature>
<evidence type="ECO:0000259" key="4">
    <source>
        <dbReference type="SMART" id="SM00322"/>
    </source>
</evidence>
<feature type="domain" description="K Homology" evidence="4">
    <location>
        <begin position="52"/>
        <end position="127"/>
    </location>
</feature>
<dbReference type="Gene3D" id="3.30.310.210">
    <property type="match status" value="1"/>
</dbReference>
<evidence type="ECO:0000313" key="5">
    <source>
        <dbReference type="EMBL" id="CAK0866204.1"/>
    </source>
</evidence>
<evidence type="ECO:0000256" key="2">
    <source>
        <dbReference type="PROSITE-ProRule" id="PRU00117"/>
    </source>
</evidence>
<gene>
    <name evidence="5" type="ORF">PCOR1329_LOCUS53455</name>
</gene>
<proteinExistence type="predicted"/>
<dbReference type="PANTHER" id="PTHR10288">
    <property type="entry name" value="KH DOMAIN CONTAINING RNA BINDING PROTEIN"/>
    <property type="match status" value="1"/>
</dbReference>
<dbReference type="Pfam" id="PF00013">
    <property type="entry name" value="KH_1"/>
    <property type="match status" value="5"/>
</dbReference>
<feature type="domain" description="K Homology" evidence="4">
    <location>
        <begin position="345"/>
        <end position="415"/>
    </location>
</feature>
<evidence type="ECO:0000256" key="3">
    <source>
        <dbReference type="SAM" id="MobiDB-lite"/>
    </source>
</evidence>
<protein>
    <recommendedName>
        <fullName evidence="4">K Homology domain-containing protein</fullName>
    </recommendedName>
</protein>
<feature type="compositionally biased region" description="Pro residues" evidence="3">
    <location>
        <begin position="25"/>
        <end position="47"/>
    </location>
</feature>
<keyword evidence="2" id="KW-0694">RNA-binding</keyword>
<dbReference type="PROSITE" id="PS50084">
    <property type="entry name" value="KH_TYPE_1"/>
    <property type="match status" value="5"/>
</dbReference>
<comment type="caution">
    <text evidence="5">The sequence shown here is derived from an EMBL/GenBank/DDBJ whole genome shotgun (WGS) entry which is preliminary data.</text>
</comment>